<evidence type="ECO:0000256" key="9">
    <source>
        <dbReference type="ARBA" id="ARBA00051231"/>
    </source>
</evidence>
<dbReference type="InterPro" id="IPR050771">
    <property type="entry name" value="Alpha-ketoacid_DH_E1_comp"/>
</dbReference>
<reference evidence="12" key="1">
    <citation type="submission" date="2021-11" db="EMBL/GenBank/DDBJ databases">
        <authorList>
            <person name="Bulgarelli D."/>
        </authorList>
    </citation>
    <scope>NUCLEOTIDE SEQUENCE</scope>
    <source>
        <strain evidence="12">Bi133</strain>
    </source>
</reference>
<evidence type="ECO:0000256" key="7">
    <source>
        <dbReference type="ARBA" id="ARBA00023317"/>
    </source>
</evidence>
<dbReference type="PANTHER" id="PTHR43380">
    <property type="entry name" value="2-OXOISOVALERATE DEHYDROGENASE SUBUNIT ALPHA, MITOCHONDRIAL"/>
    <property type="match status" value="1"/>
</dbReference>
<dbReference type="InterPro" id="IPR001017">
    <property type="entry name" value="DH_E1"/>
</dbReference>
<gene>
    <name evidence="12" type="primary">pdhA_1</name>
    <name evidence="12" type="ORF">SRABI133_02603</name>
</gene>
<comment type="catalytic activity">
    <reaction evidence="9 10">
        <text>N(6)-[(R)-lipoyl]-L-lysyl-[protein] + pyruvate + H(+) = N(6)-[(R)-S(8)-acetyldihydrolipoyl]-L-lysyl-[protein] + CO2</text>
        <dbReference type="Rhea" id="RHEA:19189"/>
        <dbReference type="Rhea" id="RHEA-COMP:10474"/>
        <dbReference type="Rhea" id="RHEA-COMP:10478"/>
        <dbReference type="ChEBI" id="CHEBI:15361"/>
        <dbReference type="ChEBI" id="CHEBI:15378"/>
        <dbReference type="ChEBI" id="CHEBI:16526"/>
        <dbReference type="ChEBI" id="CHEBI:83099"/>
        <dbReference type="ChEBI" id="CHEBI:83111"/>
        <dbReference type="EC" id="1.2.4.1"/>
    </reaction>
</comment>
<sequence>MKQHLITDIKTNKYILGCYFMTVQNLGKFAKQIYLKGRNEMEKTGNPIMKAYSNEVEPEIFRVLTPDGEIIETIDGKIDKSLMLKMYESMLLLRTFDRKSINLQRQGRIGTYAPFEGQEASQVGSALALSAGDWMFPTYRDHGAAIIHGQELYRVFLYWMAHFDGSICPEGKRILPPSVPIATQMVHAVGTAWASKIRGEKNVSIAYFGDGATSEGDFHEALNFAGVYKTPTIFFCQNNGYAISVPFEKQSASKTISQRAAAYDIHGVRVDGNDIFAVWLTVKQAVERALKGEGPTLIEAITFRYGAHTTADNPNIYRDQDEISTFWRENRDPITRLRKYLNTEGHWNEEQEELALKQFNELIDAHLQKAEGYPKSDPLEMFNHVYAEESWHLKEQKQELNQILRKGGKK</sequence>
<accession>A0A9W4L0Y8</accession>
<dbReference type="CDD" id="cd02000">
    <property type="entry name" value="TPP_E1_PDC_ADC_BCADC"/>
    <property type="match status" value="1"/>
</dbReference>
<comment type="caution">
    <text evidence="12">The sequence shown here is derived from an EMBL/GenBank/DDBJ whole genome shotgun (WGS) entry which is preliminary data.</text>
</comment>
<keyword evidence="7 10" id="KW-0670">Pyruvate</keyword>
<comment type="cofactor">
    <cofactor evidence="1 10">
        <name>thiamine diphosphate</name>
        <dbReference type="ChEBI" id="CHEBI:58937"/>
    </cofactor>
</comment>
<dbReference type="EC" id="1.2.4.1" evidence="3 10"/>
<evidence type="ECO:0000256" key="1">
    <source>
        <dbReference type="ARBA" id="ARBA00001964"/>
    </source>
</evidence>
<dbReference type="InterPro" id="IPR017596">
    <property type="entry name" value="PdhA/BkdA"/>
</dbReference>
<dbReference type="SUPFAM" id="SSF52518">
    <property type="entry name" value="Thiamin diphosphate-binding fold (THDP-binding)"/>
    <property type="match status" value="1"/>
</dbReference>
<dbReference type="GO" id="GO:0004739">
    <property type="term" value="F:pyruvate dehydrogenase (acetyl-transferring) activity"/>
    <property type="evidence" value="ECO:0007669"/>
    <property type="project" value="UniProtKB-UniRule"/>
</dbReference>
<dbReference type="NCBIfam" id="TIGR03181">
    <property type="entry name" value="PDH_E1_alph_x"/>
    <property type="match status" value="1"/>
</dbReference>
<dbReference type="Proteomes" id="UP000789326">
    <property type="component" value="Unassembled WGS sequence"/>
</dbReference>
<organism evidence="12 13">
    <name type="scientific">Peribacillus simplex</name>
    <dbReference type="NCBI Taxonomy" id="1478"/>
    <lineage>
        <taxon>Bacteria</taxon>
        <taxon>Bacillati</taxon>
        <taxon>Bacillota</taxon>
        <taxon>Bacilli</taxon>
        <taxon>Bacillales</taxon>
        <taxon>Bacillaceae</taxon>
        <taxon>Peribacillus</taxon>
    </lineage>
</organism>
<evidence type="ECO:0000313" key="13">
    <source>
        <dbReference type="Proteomes" id="UP000789326"/>
    </source>
</evidence>
<dbReference type="Gene3D" id="3.40.50.970">
    <property type="match status" value="1"/>
</dbReference>
<name>A0A9W4L0Y8_9BACI</name>
<evidence type="ECO:0000256" key="4">
    <source>
        <dbReference type="ARBA" id="ARBA00014159"/>
    </source>
</evidence>
<evidence type="ECO:0000256" key="3">
    <source>
        <dbReference type="ARBA" id="ARBA00012281"/>
    </source>
</evidence>
<evidence type="ECO:0000259" key="11">
    <source>
        <dbReference type="Pfam" id="PF00676"/>
    </source>
</evidence>
<dbReference type="AlphaFoldDB" id="A0A9W4L0Y8"/>
<feature type="domain" description="Dehydrogenase E1 component" evidence="11">
    <location>
        <begin position="88"/>
        <end position="378"/>
    </location>
</feature>
<dbReference type="Pfam" id="PF00676">
    <property type="entry name" value="E1_dh"/>
    <property type="match status" value="1"/>
</dbReference>
<evidence type="ECO:0000256" key="6">
    <source>
        <dbReference type="ARBA" id="ARBA00023052"/>
    </source>
</evidence>
<evidence type="ECO:0000256" key="2">
    <source>
        <dbReference type="ARBA" id="ARBA00011870"/>
    </source>
</evidence>
<comment type="subunit">
    <text evidence="2 10">Heterodimer of an alpha and a beta chain.</text>
</comment>
<evidence type="ECO:0000256" key="8">
    <source>
        <dbReference type="ARBA" id="ARBA00025211"/>
    </source>
</evidence>
<comment type="function">
    <text evidence="8 10">The pyruvate dehydrogenase complex catalyzes the overall conversion of pyruvate to acetyl-CoA and CO(2). It contains multiple copies of three enzymatic components: pyruvate dehydrogenase (E1), dihydrolipoamide acetyltransferase (E2) and lipoamide dehydrogenase (E3).</text>
</comment>
<evidence type="ECO:0000313" key="12">
    <source>
        <dbReference type="EMBL" id="CAH0229597.1"/>
    </source>
</evidence>
<evidence type="ECO:0000256" key="5">
    <source>
        <dbReference type="ARBA" id="ARBA00023002"/>
    </source>
</evidence>
<dbReference type="GO" id="GO:0009083">
    <property type="term" value="P:branched-chain amino acid catabolic process"/>
    <property type="evidence" value="ECO:0007669"/>
    <property type="project" value="TreeGrafter"/>
</dbReference>
<proteinExistence type="predicted"/>
<protein>
    <recommendedName>
        <fullName evidence="4 10">Pyruvate dehydrogenase E1 component subunit alpha</fullName>
        <ecNumber evidence="3 10">1.2.4.1</ecNumber>
    </recommendedName>
</protein>
<keyword evidence="6 10" id="KW-0786">Thiamine pyrophosphate</keyword>
<dbReference type="PANTHER" id="PTHR43380:SF1">
    <property type="entry name" value="2-OXOISOVALERATE DEHYDROGENASE SUBUNIT ALPHA, MITOCHONDRIAL"/>
    <property type="match status" value="1"/>
</dbReference>
<evidence type="ECO:0000256" key="10">
    <source>
        <dbReference type="RuleBase" id="RU366007"/>
    </source>
</evidence>
<dbReference type="InterPro" id="IPR029061">
    <property type="entry name" value="THDP-binding"/>
</dbReference>
<keyword evidence="5 10" id="KW-0560">Oxidoreductase</keyword>
<dbReference type="EMBL" id="CAKKMG010000033">
    <property type="protein sequence ID" value="CAH0229597.1"/>
    <property type="molecule type" value="Genomic_DNA"/>
</dbReference>